<reference evidence="2" key="1">
    <citation type="submission" date="2020-07" db="EMBL/GenBank/DDBJ databases">
        <title>Huge and variable diversity of episymbiotic CPR bacteria and DPANN archaea in groundwater ecosystems.</title>
        <authorList>
            <person name="He C.Y."/>
            <person name="Keren R."/>
            <person name="Whittaker M."/>
            <person name="Farag I.F."/>
            <person name="Doudna J."/>
            <person name="Cate J.H.D."/>
            <person name="Banfield J.F."/>
        </authorList>
    </citation>
    <scope>NUCLEOTIDE SEQUENCE</scope>
    <source>
        <strain evidence="2">NC_groundwater_1813_Pr3_B-0.1um_71_17</strain>
    </source>
</reference>
<sequence length="911" mass="103715">MVDRIADAETTRLQQDAERASNWKRWGPYLSERQWGTVREDYSADGDSWSYFPHDHARSRAYRWGEDGLLGISDREGRLCFALALWNGRDPILKERLFGVTGREGNHGEDVKEEYFYLDSSPTHSYLKALYKYPQAAFPYDALVAENRRRGKDQPEYELADTGVFAESRYFDVQAEYAKASPDDVLVRVTVTNRGPEAATVHVLPQLWFRNTWSWNRSGEAYPRRPRIEAVGERAMTAEHATLGRWRLDFEGEGGGDAAPELLFTENETNQQRLYRTPNRQPYVKDAFHEHVVRGVKDAVRSQRFGTKAAVHHVLALAPGESRVLRLRLTAEGEAKAEPFGEGFDTVFAARLAECDAFYAARIPAELGEDERRVARQAYAGLLWSKQFYFYVVKEWLEGDPALPPPPAGRAAGRNRDWTHLYNRDVISMPDKWEYPWYAAWDLAFHMLPFARVDVEFAKQQIVLFTREWYMHPNGQMPAYEWAFDDVNPPVHAWAAWRVYKMSGPKGRRDRLFLERVFQKLVINFTWWVNRKDLDGNHLFAGGFLGLDNVGVFDRSKPLPGGGRLEQADGTAWMAFYCGTMLSIALELASEDPAYEDLASKFFEHFVAIADAMNHFGGTGLWDEQDGFYYDRIHLGGKATPMRLRSAVGLIPLIAVEVLEQDVIERLPGFKKRLQWFVENRSDLASHIAYMDVDGDGRPDGGHRLLAIPSRERLERVLRVLLDEREFLSPHGIRSMSRAHGERPFEFAVDGAVHRVAYSPAESTTELFGGNSNWRGPVWFPLNYLLLEALERYHHFYGDTLKVECPTGSNQWLDLRQVAAELSRRLTALFVAGADGRRAFAGGDERYASDPHWKDLLLFHEYFDGDHGRGAGASHQTGWTALVVQCLEKQARERAGASAGTLHSGGGGSWE</sequence>
<dbReference type="InterPro" id="IPR008928">
    <property type="entry name" value="6-hairpin_glycosidase_sf"/>
</dbReference>
<dbReference type="EMBL" id="JACRIW010000047">
    <property type="protein sequence ID" value="MBI5169257.1"/>
    <property type="molecule type" value="Genomic_DNA"/>
</dbReference>
<proteinExistence type="predicted"/>
<gene>
    <name evidence="2" type="ORF">HZA61_07195</name>
</gene>
<dbReference type="PANTHER" id="PTHR10412:SF10">
    <property type="entry name" value="GLYCOSYL HYDROLASE FAMILY 63 C-TERMINAL DOMAIN-CONTAINING PROTEIN"/>
    <property type="match status" value="1"/>
</dbReference>
<dbReference type="AlphaFoldDB" id="A0A933W891"/>
<comment type="caution">
    <text evidence="2">The sequence shown here is derived from an EMBL/GenBank/DDBJ whole genome shotgun (WGS) entry which is preliminary data.</text>
</comment>
<dbReference type="Proteomes" id="UP000696931">
    <property type="component" value="Unassembled WGS sequence"/>
</dbReference>
<dbReference type="SUPFAM" id="SSF48208">
    <property type="entry name" value="Six-hairpin glycosidases"/>
    <property type="match status" value="1"/>
</dbReference>
<name>A0A933W891_UNCEI</name>
<dbReference type="Gene3D" id="1.50.10.10">
    <property type="match status" value="2"/>
</dbReference>
<evidence type="ECO:0000313" key="3">
    <source>
        <dbReference type="Proteomes" id="UP000696931"/>
    </source>
</evidence>
<dbReference type="Pfam" id="PF22422">
    <property type="entry name" value="MGH1-like_GH"/>
    <property type="match status" value="2"/>
</dbReference>
<dbReference type="PANTHER" id="PTHR10412">
    <property type="entry name" value="MANNOSYL-OLIGOSACCHARIDE GLUCOSIDASE"/>
    <property type="match status" value="1"/>
</dbReference>
<organism evidence="2 3">
    <name type="scientific">Eiseniibacteriota bacterium</name>
    <dbReference type="NCBI Taxonomy" id="2212470"/>
    <lineage>
        <taxon>Bacteria</taxon>
        <taxon>Candidatus Eiseniibacteriota</taxon>
    </lineage>
</organism>
<dbReference type="GO" id="GO:0009311">
    <property type="term" value="P:oligosaccharide metabolic process"/>
    <property type="evidence" value="ECO:0007669"/>
    <property type="project" value="InterPro"/>
</dbReference>
<feature type="domain" description="Mannosylglycerate hydrolase MGH1-like glycoside hydrolase" evidence="1">
    <location>
        <begin position="708"/>
        <end position="877"/>
    </location>
</feature>
<dbReference type="InterPro" id="IPR004888">
    <property type="entry name" value="Glycoside_hydrolase_63"/>
</dbReference>
<protein>
    <submittedName>
        <fullName evidence="2">Glucosidase</fullName>
    </submittedName>
</protein>
<evidence type="ECO:0000259" key="1">
    <source>
        <dbReference type="Pfam" id="PF22422"/>
    </source>
</evidence>
<accession>A0A933W891</accession>
<feature type="domain" description="Mannosylglycerate hydrolase MGH1-like glycoside hydrolase" evidence="1">
    <location>
        <begin position="435"/>
        <end position="656"/>
    </location>
</feature>
<dbReference type="InterPro" id="IPR012341">
    <property type="entry name" value="6hp_glycosidase-like_sf"/>
</dbReference>
<evidence type="ECO:0000313" key="2">
    <source>
        <dbReference type="EMBL" id="MBI5169257.1"/>
    </source>
</evidence>
<dbReference type="GO" id="GO:0004573">
    <property type="term" value="F:Glc3Man9GlcNAc2 oligosaccharide glucosidase activity"/>
    <property type="evidence" value="ECO:0007669"/>
    <property type="project" value="InterPro"/>
</dbReference>
<dbReference type="InterPro" id="IPR054491">
    <property type="entry name" value="MGH1-like_GH"/>
</dbReference>